<evidence type="ECO:0000313" key="3">
    <source>
        <dbReference type="Proteomes" id="UP000026962"/>
    </source>
</evidence>
<dbReference type="Gramene" id="OPUNC05G23940.2">
    <property type="protein sequence ID" value="OPUNC05G23940.2"/>
    <property type="gene ID" value="OPUNC05G23940"/>
</dbReference>
<accession>A0A0E0L5Y1</accession>
<dbReference type="HOGENOM" id="CLU_1565389_0_0_1"/>
<keyword evidence="3" id="KW-1185">Reference proteome</keyword>
<protein>
    <submittedName>
        <fullName evidence="2">Uncharacterized protein</fullName>
    </submittedName>
</protein>
<dbReference type="EnsemblPlants" id="OPUNC05G23940.2">
    <property type="protein sequence ID" value="OPUNC05G23940.2"/>
    <property type="gene ID" value="OPUNC05G23940"/>
</dbReference>
<name>A0A0E0L5Y1_ORYPU</name>
<evidence type="ECO:0000256" key="1">
    <source>
        <dbReference type="SAM" id="MobiDB-lite"/>
    </source>
</evidence>
<reference evidence="2" key="2">
    <citation type="submission" date="2018-05" db="EMBL/GenBank/DDBJ databases">
        <title>OpunRS2 (Oryza punctata Reference Sequence Version 2).</title>
        <authorList>
            <person name="Zhang J."/>
            <person name="Kudrna D."/>
            <person name="Lee S."/>
            <person name="Talag J."/>
            <person name="Welchert J."/>
            <person name="Wing R.A."/>
        </authorList>
    </citation>
    <scope>NUCLEOTIDE SEQUENCE [LARGE SCALE GENOMIC DNA]</scope>
</reference>
<feature type="region of interest" description="Disordered" evidence="1">
    <location>
        <begin position="108"/>
        <end position="136"/>
    </location>
</feature>
<feature type="compositionally biased region" description="Polar residues" evidence="1">
    <location>
        <begin position="110"/>
        <end position="127"/>
    </location>
</feature>
<organism evidence="2">
    <name type="scientific">Oryza punctata</name>
    <name type="common">Red rice</name>
    <dbReference type="NCBI Taxonomy" id="4537"/>
    <lineage>
        <taxon>Eukaryota</taxon>
        <taxon>Viridiplantae</taxon>
        <taxon>Streptophyta</taxon>
        <taxon>Embryophyta</taxon>
        <taxon>Tracheophyta</taxon>
        <taxon>Spermatophyta</taxon>
        <taxon>Magnoliopsida</taxon>
        <taxon>Liliopsida</taxon>
        <taxon>Poales</taxon>
        <taxon>Poaceae</taxon>
        <taxon>BOP clade</taxon>
        <taxon>Oryzoideae</taxon>
        <taxon>Oryzeae</taxon>
        <taxon>Oryzinae</taxon>
        <taxon>Oryza</taxon>
    </lineage>
</organism>
<dbReference type="AlphaFoldDB" id="A0A0E0L5Y1"/>
<evidence type="ECO:0000313" key="2">
    <source>
        <dbReference type="EnsemblPlants" id="OPUNC05G23940.2"/>
    </source>
</evidence>
<reference evidence="2" key="1">
    <citation type="submission" date="2015-04" db="UniProtKB">
        <authorList>
            <consortium name="EnsemblPlants"/>
        </authorList>
    </citation>
    <scope>IDENTIFICATION</scope>
</reference>
<dbReference type="Proteomes" id="UP000026962">
    <property type="component" value="Chromosome 5"/>
</dbReference>
<proteinExistence type="predicted"/>
<sequence>MPLCTALCRRWLPPAQQRYGAERAADAVSESSGAAPSFAYCKEVRHCLLELAATRNSGGNGKVVAIQGRWRRRPSRNWGHRSIYSTYINHGSDLRGDDLRRVVAGDLAQGANQRSRPGAASSGTPPSRSYRHAVPSKDDVPDALLVITDDVDGKSVSTVFPATLVSPVSTS</sequence>